<dbReference type="PANTHER" id="PTHR12812">
    <property type="entry name" value="HEPARAN SULFATE 6-O-SULFOTRANSFERASE 3"/>
    <property type="match status" value="1"/>
</dbReference>
<name>A0ABN7SRJ1_OIKDI</name>
<comment type="similarity">
    <text evidence="7">Belongs to the sulfotransferase 6 family.</text>
</comment>
<keyword evidence="2 7" id="KW-0808">Transferase</keyword>
<dbReference type="EMBL" id="OU015566">
    <property type="protein sequence ID" value="CAG5102998.1"/>
    <property type="molecule type" value="Genomic_DNA"/>
</dbReference>
<sequence length="341" mass="39757">MKNYQKNNLAIVKTRIVPNGVICFLHVAKSAGTAFTEYLTSNIVSRSRNPLDQDGYYFGNHRIPSKHFDWSSVENLKNAMTDKTEHFEVITLLREPVSRAISHFNFIKRDRGWASKLLVGVSLEELLGNLDLMMQVRGLWQDGQASVSWLSGTHIGQSWVKHEWDRTLPKSDQLRDLEEDSLNFEKVLSDAADRLESCTWIGLKERLNDSIELLNNQFPNGIKKDAVMKSTANKLNYEKPGQNVLDKLKVLMPLDIWLYEYAVDLFNARWSYYKTGKVEEIPKRPPFPKITCRSTRYILMCYEGPFGRFVYRWPALENVESEAERAKQEEYYQKWMKEIQD</sequence>
<dbReference type="EC" id="2.8.2.-" evidence="7"/>
<evidence type="ECO:0000256" key="1">
    <source>
        <dbReference type="ARBA" id="ARBA00004167"/>
    </source>
</evidence>
<comment type="subcellular location">
    <subcellularLocation>
        <location evidence="1">Membrane</location>
        <topology evidence="1">Single-pass membrane protein</topology>
    </subcellularLocation>
    <subcellularLocation>
        <location evidence="7">Membrane</location>
        <topology evidence="7">Single-pass type II membrane protein</topology>
    </subcellularLocation>
</comment>
<comment type="function">
    <text evidence="7">6-O-sulfation enzyme which catalyzes the transfer of sulfate from 3'-phosphoadenosine 5'-phosphosulfate (PAPS) to position 6 of the N-sulfoglucosamine residue (GlcNS) of heparan sulfate.</text>
</comment>
<evidence type="ECO:0000313" key="8">
    <source>
        <dbReference type="EMBL" id="CAG5102998.1"/>
    </source>
</evidence>
<protein>
    <recommendedName>
        <fullName evidence="7">Heparan-sulfate 6-O-sulfotransferase</fullName>
        <ecNumber evidence="7">2.8.2.-</ecNumber>
    </recommendedName>
</protein>
<keyword evidence="6" id="KW-0325">Glycoprotein</keyword>
<keyword evidence="5 7" id="KW-0472">Membrane</keyword>
<evidence type="ECO:0000256" key="7">
    <source>
        <dbReference type="RuleBase" id="RU364122"/>
    </source>
</evidence>
<accession>A0ABN7SRJ1</accession>
<dbReference type="Proteomes" id="UP001158576">
    <property type="component" value="Chromosome 1"/>
</dbReference>
<comment type="catalytic activity">
    <reaction evidence="7">
        <text>alpha-D-glucosaminyl-[heparan sulfate](n) + 3'-phosphoadenylyl sulfate = 6-sulfo-alpha-D-glucosaminyl-[heparan sulfate](n) + adenosine 3',5'-bisphosphate + H(+)</text>
        <dbReference type="Rhea" id="RHEA:56604"/>
        <dbReference type="Rhea" id="RHEA-COMP:9830"/>
        <dbReference type="Rhea" id="RHEA-COMP:14621"/>
        <dbReference type="ChEBI" id="CHEBI:15378"/>
        <dbReference type="ChEBI" id="CHEBI:58339"/>
        <dbReference type="ChEBI" id="CHEBI:58343"/>
        <dbReference type="ChEBI" id="CHEBI:58388"/>
        <dbReference type="ChEBI" id="CHEBI:140604"/>
    </reaction>
</comment>
<keyword evidence="7" id="KW-0735">Signal-anchor</keyword>
<reference evidence="8 9" key="1">
    <citation type="submission" date="2021-04" db="EMBL/GenBank/DDBJ databases">
        <authorList>
            <person name="Bliznina A."/>
        </authorList>
    </citation>
    <scope>NUCLEOTIDE SEQUENCE [LARGE SCALE GENOMIC DNA]</scope>
</reference>
<keyword evidence="9" id="KW-1185">Reference proteome</keyword>
<evidence type="ECO:0000313" key="9">
    <source>
        <dbReference type="Proteomes" id="UP001158576"/>
    </source>
</evidence>
<evidence type="ECO:0000256" key="5">
    <source>
        <dbReference type="ARBA" id="ARBA00023136"/>
    </source>
</evidence>
<dbReference type="Gene3D" id="3.40.50.300">
    <property type="entry name" value="P-loop containing nucleotide triphosphate hydrolases"/>
    <property type="match status" value="1"/>
</dbReference>
<keyword evidence="4" id="KW-1133">Transmembrane helix</keyword>
<evidence type="ECO:0000256" key="3">
    <source>
        <dbReference type="ARBA" id="ARBA00022692"/>
    </source>
</evidence>
<dbReference type="InterPro" id="IPR010635">
    <property type="entry name" value="Heparan_SO4-6-sulfoTrfase"/>
</dbReference>
<proteinExistence type="inferred from homology"/>
<dbReference type="PANTHER" id="PTHR12812:SF0">
    <property type="entry name" value="HEPARAN-SULFATE 6-O-SULFOTRANSFERASE"/>
    <property type="match status" value="1"/>
</dbReference>
<dbReference type="InterPro" id="IPR027417">
    <property type="entry name" value="P-loop_NTPase"/>
</dbReference>
<evidence type="ECO:0000256" key="2">
    <source>
        <dbReference type="ARBA" id="ARBA00022679"/>
    </source>
</evidence>
<gene>
    <name evidence="8" type="ORF">OKIOD_LOCUS9332</name>
</gene>
<evidence type="ECO:0000256" key="4">
    <source>
        <dbReference type="ARBA" id="ARBA00022989"/>
    </source>
</evidence>
<organism evidence="8 9">
    <name type="scientific">Oikopleura dioica</name>
    <name type="common">Tunicate</name>
    <dbReference type="NCBI Taxonomy" id="34765"/>
    <lineage>
        <taxon>Eukaryota</taxon>
        <taxon>Metazoa</taxon>
        <taxon>Chordata</taxon>
        <taxon>Tunicata</taxon>
        <taxon>Appendicularia</taxon>
        <taxon>Copelata</taxon>
        <taxon>Oikopleuridae</taxon>
        <taxon>Oikopleura</taxon>
    </lineage>
</organism>
<evidence type="ECO:0000256" key="6">
    <source>
        <dbReference type="ARBA" id="ARBA00023180"/>
    </source>
</evidence>
<keyword evidence="3" id="KW-0812">Transmembrane</keyword>